<evidence type="ECO:0000256" key="1">
    <source>
        <dbReference type="SAM" id="MobiDB-lite"/>
    </source>
</evidence>
<reference evidence="2 5" key="2">
    <citation type="journal article" date="2012" name="J. Bacteriol.">
        <title>Complete Genome Sequence of Helicobacter cinaedi Type Strain ATCC BAA-847.</title>
        <authorList>
            <person name="Miyoshi-Akiyama T."/>
            <person name="Takeshita N."/>
            <person name="Ohmagari N."/>
            <person name="Kirikae T."/>
        </authorList>
    </citation>
    <scope>NUCLEOTIDE SEQUENCE [LARGE SCALE GENOMIC DNA]</scope>
    <source>
        <strain evidence="2 5">ATCC BAA-847</strain>
    </source>
</reference>
<evidence type="ECO:0000313" key="5">
    <source>
        <dbReference type="Proteomes" id="UP000006036"/>
    </source>
</evidence>
<organism evidence="2 5">
    <name type="scientific">Helicobacter cinaedi CCUG 18818 = ATCC BAA-847</name>
    <dbReference type="NCBI Taxonomy" id="537971"/>
    <lineage>
        <taxon>Bacteria</taxon>
        <taxon>Pseudomonadati</taxon>
        <taxon>Campylobacterota</taxon>
        <taxon>Epsilonproteobacteria</taxon>
        <taxon>Campylobacterales</taxon>
        <taxon>Helicobacteraceae</taxon>
        <taxon>Helicobacter</taxon>
    </lineage>
</organism>
<protein>
    <submittedName>
        <fullName evidence="2">Uncharacterized protein</fullName>
    </submittedName>
</protein>
<dbReference type="EMBL" id="AP012492">
    <property type="protein sequence ID" value="BAM31490.1"/>
    <property type="molecule type" value="Genomic_DNA"/>
</dbReference>
<dbReference type="KEGG" id="hcb:HCBAA847_0240"/>
<dbReference type="Proteomes" id="UP000006036">
    <property type="component" value="Chromosome 1"/>
</dbReference>
<gene>
    <name evidence="2" type="ORF">HCBAA847_0240</name>
    <name evidence="3" type="ORF">HCCG_01956</name>
</gene>
<dbReference type="RefSeq" id="WP_002957296.1">
    <property type="nucleotide sequence ID" value="NC_020555.1"/>
</dbReference>
<dbReference type="Proteomes" id="UP000005755">
    <property type="component" value="Unassembled WGS sequence"/>
</dbReference>
<reference evidence="2" key="3">
    <citation type="submission" date="2012-07" db="EMBL/GenBank/DDBJ databases">
        <authorList>
            <person name="Akiyama T."/>
            <person name="Takeshita N."/>
            <person name="Ohmagari N."/>
            <person name="Kirikae T."/>
        </authorList>
    </citation>
    <scope>NUCLEOTIDE SEQUENCE</scope>
    <source>
        <strain evidence="2">ATCC BAA-847</strain>
    </source>
</reference>
<dbReference type="AlphaFoldDB" id="A0AAI8MKQ7"/>
<evidence type="ECO:0000313" key="2">
    <source>
        <dbReference type="EMBL" id="BAM31490.1"/>
    </source>
</evidence>
<reference evidence="3" key="1">
    <citation type="submission" date="2008-08" db="EMBL/GenBank/DDBJ databases">
        <title>Annotation of Helicobacter cinaedi strain CCUG 18818.</title>
        <authorList>
            <consortium name="The Broad Institute Genome Sequencing Platform"/>
            <person name="Fox J.G."/>
            <person name="Shen Z."/>
            <person name="Charoenlap N."/>
            <person name="Schauer D.B."/>
            <person name="Ward D."/>
            <person name="Mehta T."/>
            <person name="Young S."/>
            <person name="Jaffe D."/>
            <person name="Gnerre S."/>
            <person name="Berlin A."/>
            <person name="Heiman D."/>
            <person name="Hepburn T."/>
            <person name="Shea T."/>
            <person name="Sykes S."/>
            <person name="Alvarado L."/>
            <person name="Kodira C."/>
            <person name="Borodovsky M."/>
            <person name="Lander E."/>
            <person name="Galagan J."/>
            <person name="Nusbaum C."/>
            <person name="Birren B."/>
        </authorList>
    </citation>
    <scope>NUCLEOTIDE SEQUENCE</scope>
    <source>
        <strain evidence="3">CCUG 18818</strain>
    </source>
</reference>
<feature type="compositionally biased region" description="Polar residues" evidence="1">
    <location>
        <begin position="48"/>
        <end position="59"/>
    </location>
</feature>
<sequence length="59" mass="6505">MAGLAGIKTNSFKSVELNRPNSKAQDIKEFINNAEGETANKSKKWVLHSNQSNKSDLTN</sequence>
<accession>A0AAI8MKQ7</accession>
<dbReference type="GeneID" id="66538728"/>
<dbReference type="EMBL" id="DS990393">
    <property type="protein sequence ID" value="EFR47408.1"/>
    <property type="molecule type" value="Genomic_DNA"/>
</dbReference>
<proteinExistence type="predicted"/>
<evidence type="ECO:0000313" key="4">
    <source>
        <dbReference type="Proteomes" id="UP000005755"/>
    </source>
</evidence>
<reference evidence="4" key="4">
    <citation type="journal article" date="2014" name="Genome Announc.">
        <title>Draft genome sequences of six enterohepatic helicobacter species isolated from humans and one from rhesus macaques.</title>
        <authorList>
            <person name="Shen Z."/>
            <person name="Sheh A."/>
            <person name="Young S.K."/>
            <person name="Abouelliel A."/>
            <person name="Ward D.V."/>
            <person name="Earl A.M."/>
            <person name="Fox J.G."/>
        </authorList>
    </citation>
    <scope>NUCLEOTIDE SEQUENCE [LARGE SCALE GENOMIC DNA]</scope>
    <source>
        <strain evidence="4">CCUG 18818</strain>
    </source>
</reference>
<evidence type="ECO:0000313" key="3">
    <source>
        <dbReference type="EMBL" id="EFR47408.1"/>
    </source>
</evidence>
<feature type="region of interest" description="Disordered" evidence="1">
    <location>
        <begin position="38"/>
        <end position="59"/>
    </location>
</feature>
<keyword evidence="4" id="KW-1185">Reference proteome</keyword>
<name>A0AAI8MKQ7_9HELI</name>